<comment type="similarity">
    <text evidence="2">Belongs to the thioredoxin family.</text>
</comment>
<dbReference type="Proteomes" id="UP000291116">
    <property type="component" value="Unassembled WGS sequence"/>
</dbReference>
<dbReference type="PROSITE" id="PS00194">
    <property type="entry name" value="THIOREDOXIN_1"/>
    <property type="match status" value="1"/>
</dbReference>
<dbReference type="EMBL" id="CAACVS010000002">
    <property type="protein sequence ID" value="VEU33524.1"/>
    <property type="molecule type" value="Genomic_DNA"/>
</dbReference>
<evidence type="ECO:0000256" key="3">
    <source>
        <dbReference type="PIRSR" id="PIRSR000077-4"/>
    </source>
</evidence>
<organism evidence="5 6">
    <name type="scientific">Pseudo-nitzschia multistriata</name>
    <dbReference type="NCBI Taxonomy" id="183589"/>
    <lineage>
        <taxon>Eukaryota</taxon>
        <taxon>Sar</taxon>
        <taxon>Stramenopiles</taxon>
        <taxon>Ochrophyta</taxon>
        <taxon>Bacillariophyta</taxon>
        <taxon>Bacillariophyceae</taxon>
        <taxon>Bacillariophycidae</taxon>
        <taxon>Bacillariales</taxon>
        <taxon>Bacillariaceae</taxon>
        <taxon>Pseudo-nitzschia</taxon>
    </lineage>
</organism>
<dbReference type="InterPro" id="IPR036249">
    <property type="entry name" value="Thioredoxin-like_sf"/>
</dbReference>
<dbReference type="Pfam" id="PF00085">
    <property type="entry name" value="Thioredoxin"/>
    <property type="match status" value="1"/>
</dbReference>
<evidence type="ECO:0000256" key="1">
    <source>
        <dbReference type="ARBA" id="ARBA00023157"/>
    </source>
</evidence>
<feature type="disulfide bond" description="Redox-active" evidence="3">
    <location>
        <begin position="31"/>
        <end position="34"/>
    </location>
</feature>
<gene>
    <name evidence="5" type="ORF">PSNMU_V1.4_AUG-EV-PASAV3_0000690</name>
</gene>
<proteinExistence type="inferred from homology"/>
<evidence type="ECO:0000313" key="5">
    <source>
        <dbReference type="EMBL" id="VEU33524.1"/>
    </source>
</evidence>
<evidence type="ECO:0000313" key="6">
    <source>
        <dbReference type="Proteomes" id="UP000291116"/>
    </source>
</evidence>
<keyword evidence="6" id="KW-1185">Reference proteome</keyword>
<dbReference type="PANTHER" id="PTHR46115">
    <property type="entry name" value="THIOREDOXIN-LIKE PROTEIN 1"/>
    <property type="match status" value="1"/>
</dbReference>
<dbReference type="SUPFAM" id="SSF52833">
    <property type="entry name" value="Thioredoxin-like"/>
    <property type="match status" value="1"/>
</dbReference>
<dbReference type="InterPro" id="IPR017937">
    <property type="entry name" value="Thioredoxin_CS"/>
</dbReference>
<feature type="domain" description="Thioredoxin" evidence="4">
    <location>
        <begin position="1"/>
        <end position="105"/>
    </location>
</feature>
<dbReference type="PROSITE" id="PS51352">
    <property type="entry name" value="THIOREDOXIN_2"/>
    <property type="match status" value="1"/>
</dbReference>
<evidence type="ECO:0000256" key="2">
    <source>
        <dbReference type="PIRNR" id="PIRNR000077"/>
    </source>
</evidence>
<protein>
    <recommendedName>
        <fullName evidence="2">Thioredoxin</fullName>
    </recommendedName>
</protein>
<name>A0A448YUQ9_9STRA</name>
<keyword evidence="3" id="KW-0676">Redox-active center</keyword>
<dbReference type="OrthoDB" id="2121326at2759"/>
<dbReference type="PIRSF" id="PIRSF000077">
    <property type="entry name" value="Thioredoxin"/>
    <property type="match status" value="1"/>
</dbReference>
<dbReference type="GO" id="GO:0015035">
    <property type="term" value="F:protein-disulfide reductase activity"/>
    <property type="evidence" value="ECO:0007669"/>
    <property type="project" value="InterPro"/>
</dbReference>
<sequence>MSVTNISDLDATKKFTAINEKSILYFTATWCPPCKIIKPVYEELSEKHENIAFGKVDIDDAYDAATEYQITSVPTFVFFNGNEKHEQFAGANQDKLESAIKDLDEA</sequence>
<dbReference type="PRINTS" id="PR00421">
    <property type="entry name" value="THIOREDOXIN"/>
</dbReference>
<dbReference type="Gene3D" id="3.40.30.10">
    <property type="entry name" value="Glutaredoxin"/>
    <property type="match status" value="1"/>
</dbReference>
<evidence type="ECO:0000259" key="4">
    <source>
        <dbReference type="PROSITE" id="PS51352"/>
    </source>
</evidence>
<accession>A0A448YUQ9</accession>
<reference evidence="5 6" key="1">
    <citation type="submission" date="2019-01" db="EMBL/GenBank/DDBJ databases">
        <authorList>
            <person name="Ferrante I. M."/>
        </authorList>
    </citation>
    <scope>NUCLEOTIDE SEQUENCE [LARGE SCALE GENOMIC DNA]</scope>
    <source>
        <strain evidence="5 6">B856</strain>
    </source>
</reference>
<dbReference type="InterPro" id="IPR005746">
    <property type="entry name" value="Thioredoxin"/>
</dbReference>
<dbReference type="InterPro" id="IPR013766">
    <property type="entry name" value="Thioredoxin_domain"/>
</dbReference>
<dbReference type="AlphaFoldDB" id="A0A448YUQ9"/>
<dbReference type="CDD" id="cd02947">
    <property type="entry name" value="TRX_family"/>
    <property type="match status" value="1"/>
</dbReference>
<keyword evidence="1 3" id="KW-1015">Disulfide bond</keyword>